<proteinExistence type="predicted"/>
<gene>
    <name evidence="1" type="ORF">PMAYCL1PPCAC_14263</name>
</gene>
<sequence>LLRCDCGHESYSVYHSRECEISNFTIVRKGDGSIRRSRMTPRCVLCEMHPKSPYGYSAHLYFHHKTTLRAVCQRFYLLVRNLVRMGYTSSVRVDS</sequence>
<dbReference type="AlphaFoldDB" id="A0AAN4ZSK2"/>
<organism evidence="1 2">
    <name type="scientific">Pristionchus mayeri</name>
    <dbReference type="NCBI Taxonomy" id="1317129"/>
    <lineage>
        <taxon>Eukaryota</taxon>
        <taxon>Metazoa</taxon>
        <taxon>Ecdysozoa</taxon>
        <taxon>Nematoda</taxon>
        <taxon>Chromadorea</taxon>
        <taxon>Rhabditida</taxon>
        <taxon>Rhabditina</taxon>
        <taxon>Diplogasteromorpha</taxon>
        <taxon>Diplogasteroidea</taxon>
        <taxon>Neodiplogasteridae</taxon>
        <taxon>Pristionchus</taxon>
    </lineage>
</organism>
<evidence type="ECO:0000313" key="2">
    <source>
        <dbReference type="Proteomes" id="UP001328107"/>
    </source>
</evidence>
<protein>
    <submittedName>
        <fullName evidence="1">Uncharacterized protein</fullName>
    </submittedName>
</protein>
<name>A0AAN4ZSK2_9BILA</name>
<dbReference type="Proteomes" id="UP001328107">
    <property type="component" value="Unassembled WGS sequence"/>
</dbReference>
<feature type="non-terminal residue" evidence="1">
    <location>
        <position position="95"/>
    </location>
</feature>
<reference evidence="2" key="1">
    <citation type="submission" date="2022-10" db="EMBL/GenBank/DDBJ databases">
        <title>Genome assembly of Pristionchus species.</title>
        <authorList>
            <person name="Yoshida K."/>
            <person name="Sommer R.J."/>
        </authorList>
    </citation>
    <scope>NUCLEOTIDE SEQUENCE [LARGE SCALE GENOMIC DNA]</scope>
    <source>
        <strain evidence="2">RS5460</strain>
    </source>
</reference>
<keyword evidence="2" id="KW-1185">Reference proteome</keyword>
<dbReference type="EMBL" id="BTRK01000003">
    <property type="protein sequence ID" value="GMR44068.1"/>
    <property type="molecule type" value="Genomic_DNA"/>
</dbReference>
<evidence type="ECO:0000313" key="1">
    <source>
        <dbReference type="EMBL" id="GMR44068.1"/>
    </source>
</evidence>
<accession>A0AAN4ZSK2</accession>
<feature type="non-terminal residue" evidence="1">
    <location>
        <position position="1"/>
    </location>
</feature>
<comment type="caution">
    <text evidence="1">The sequence shown here is derived from an EMBL/GenBank/DDBJ whole genome shotgun (WGS) entry which is preliminary data.</text>
</comment>